<protein>
    <recommendedName>
        <fullName evidence="2">Stress-response A/B barrel domain-containing protein</fullName>
    </recommendedName>
</protein>
<dbReference type="AlphaFoldDB" id="A0A9P8WHL2"/>
<evidence type="ECO:0000313" key="3">
    <source>
        <dbReference type="EMBL" id="KAH6898149.1"/>
    </source>
</evidence>
<dbReference type="PROSITE" id="PS51502">
    <property type="entry name" value="S_R_A_B_BARREL"/>
    <property type="match status" value="1"/>
</dbReference>
<dbReference type="InterPro" id="IPR044662">
    <property type="entry name" value="HS1/DABB1-like"/>
</dbReference>
<accession>A0A9P8WHL2</accession>
<gene>
    <name evidence="3" type="ORF">B0T10DRAFT_471892</name>
</gene>
<feature type="domain" description="Stress-response A/B barrel" evidence="2">
    <location>
        <begin position="24"/>
        <end position="122"/>
    </location>
</feature>
<keyword evidence="4" id="KW-1185">Reference proteome</keyword>
<sequence length="141" mass="15921">MALRFLIRVKPVEVLRQNLSIMTVVHIVLFKFKQDVPSSHRDVFAKELKTLKALPCVKDQRLVVGGPSITDPIARSKGFQVALLSFHPDAAALAEYQASSEHHRVTSQYLWPYAEDVTRYDFEVDAEDEHMVNFAAGGIKL</sequence>
<comment type="subunit">
    <text evidence="1">Homodimer.</text>
</comment>
<dbReference type="EMBL" id="JAGPYM010000002">
    <property type="protein sequence ID" value="KAH6898149.1"/>
    <property type="molecule type" value="Genomic_DNA"/>
</dbReference>
<dbReference type="SMART" id="SM00886">
    <property type="entry name" value="Dabb"/>
    <property type="match status" value="1"/>
</dbReference>
<dbReference type="SUPFAM" id="SSF54909">
    <property type="entry name" value="Dimeric alpha+beta barrel"/>
    <property type="match status" value="1"/>
</dbReference>
<dbReference type="PANTHER" id="PTHR33178">
    <property type="match status" value="1"/>
</dbReference>
<dbReference type="Proteomes" id="UP000777438">
    <property type="component" value="Unassembled WGS sequence"/>
</dbReference>
<evidence type="ECO:0000256" key="1">
    <source>
        <dbReference type="ARBA" id="ARBA00011738"/>
    </source>
</evidence>
<dbReference type="PANTHER" id="PTHR33178:SF17">
    <property type="entry name" value="STRESS-RESPONSE A_B BARREL DOMAIN-CONTAINING PROTEIN"/>
    <property type="match status" value="1"/>
</dbReference>
<dbReference type="Pfam" id="PF07876">
    <property type="entry name" value="Dabb"/>
    <property type="match status" value="1"/>
</dbReference>
<evidence type="ECO:0000259" key="2">
    <source>
        <dbReference type="PROSITE" id="PS51502"/>
    </source>
</evidence>
<organism evidence="3 4">
    <name type="scientific">Thelonectria olida</name>
    <dbReference type="NCBI Taxonomy" id="1576542"/>
    <lineage>
        <taxon>Eukaryota</taxon>
        <taxon>Fungi</taxon>
        <taxon>Dikarya</taxon>
        <taxon>Ascomycota</taxon>
        <taxon>Pezizomycotina</taxon>
        <taxon>Sordariomycetes</taxon>
        <taxon>Hypocreomycetidae</taxon>
        <taxon>Hypocreales</taxon>
        <taxon>Nectriaceae</taxon>
        <taxon>Thelonectria</taxon>
    </lineage>
</organism>
<proteinExistence type="predicted"/>
<reference evidence="3 4" key="1">
    <citation type="journal article" date="2021" name="Nat. Commun.">
        <title>Genetic determinants of endophytism in the Arabidopsis root mycobiome.</title>
        <authorList>
            <person name="Mesny F."/>
            <person name="Miyauchi S."/>
            <person name="Thiergart T."/>
            <person name="Pickel B."/>
            <person name="Atanasova L."/>
            <person name="Karlsson M."/>
            <person name="Huettel B."/>
            <person name="Barry K.W."/>
            <person name="Haridas S."/>
            <person name="Chen C."/>
            <person name="Bauer D."/>
            <person name="Andreopoulos W."/>
            <person name="Pangilinan J."/>
            <person name="LaButti K."/>
            <person name="Riley R."/>
            <person name="Lipzen A."/>
            <person name="Clum A."/>
            <person name="Drula E."/>
            <person name="Henrissat B."/>
            <person name="Kohler A."/>
            <person name="Grigoriev I.V."/>
            <person name="Martin F.M."/>
            <person name="Hacquard S."/>
        </authorList>
    </citation>
    <scope>NUCLEOTIDE SEQUENCE [LARGE SCALE GENOMIC DNA]</scope>
    <source>
        <strain evidence="3 4">MPI-CAGE-CH-0241</strain>
    </source>
</reference>
<dbReference type="OrthoDB" id="42919at2759"/>
<comment type="caution">
    <text evidence="3">The sequence shown here is derived from an EMBL/GenBank/DDBJ whole genome shotgun (WGS) entry which is preliminary data.</text>
</comment>
<dbReference type="Gene3D" id="3.30.70.100">
    <property type="match status" value="1"/>
</dbReference>
<dbReference type="InterPro" id="IPR013097">
    <property type="entry name" value="Dabb"/>
</dbReference>
<dbReference type="InterPro" id="IPR011008">
    <property type="entry name" value="Dimeric_a/b-barrel"/>
</dbReference>
<evidence type="ECO:0000313" key="4">
    <source>
        <dbReference type="Proteomes" id="UP000777438"/>
    </source>
</evidence>
<name>A0A9P8WHL2_9HYPO</name>